<dbReference type="InterPro" id="IPR022398">
    <property type="entry name" value="Peptidase_S8_His-AS"/>
</dbReference>
<dbReference type="InterPro" id="IPR022409">
    <property type="entry name" value="PKD/Chitinase_dom"/>
</dbReference>
<dbReference type="PANTHER" id="PTHR43806">
    <property type="entry name" value="PEPTIDASE S8"/>
    <property type="match status" value="1"/>
</dbReference>
<keyword evidence="2 6" id="KW-0645">Protease</keyword>
<dbReference type="GO" id="GO:0006508">
    <property type="term" value="P:proteolysis"/>
    <property type="evidence" value="ECO:0007669"/>
    <property type="project" value="UniProtKB-KW"/>
</dbReference>
<dbReference type="Pfam" id="PF18911">
    <property type="entry name" value="PKD_4"/>
    <property type="match status" value="1"/>
</dbReference>
<feature type="active site" description="Charge relay system" evidence="6">
    <location>
        <position position="170"/>
    </location>
</feature>
<feature type="domain" description="PKD/Chitinase" evidence="9">
    <location>
        <begin position="449"/>
        <end position="531"/>
    </location>
</feature>
<dbReference type="Gene3D" id="3.30.70.80">
    <property type="entry name" value="Peptidase S8 propeptide/proteinase inhibitor I9"/>
    <property type="match status" value="1"/>
</dbReference>
<dbReference type="Proteomes" id="UP000033977">
    <property type="component" value="Unassembled WGS sequence"/>
</dbReference>
<dbReference type="SUPFAM" id="SSF52743">
    <property type="entry name" value="Subtilisin-like"/>
    <property type="match status" value="1"/>
</dbReference>
<sequence>MKNIAILGLALLLALPIGASVSSAAVKPQNDNLVKVFVHFKETPGHSERGLVRAFGGTVTHSYTIIPAVAAEVPESSIQGLLRNPHVVAVEEDRKVEAVGITYDTEYSNAWGIEKIESGYAHESGNKGSGVKIGIIDSGINYNHPDLAPNYVGGYDFYYYDTNPMDVYGHGTHVAGTACAADNDNGNVDPKLGVVGVAPECALYSLRVLGNSGSGYESDIVYAIQWALGDSIDIYWNGEYQDSVVGERLDIVNLSLGSSQAYSTASEMTFARAEERGLIIVAAAGNSGNPSGKGDNVIYPAKYDSVIAVAATDTNNNRASFSSTGSAVELAAPGVSVYSTWNDNTDYNGNATTCRDGSADDCYKYGSGTSMASPHVAGVAALIIAAGYSDYNGDGVVNNRDVRAILNASAIDLGTTGRDTKYGFGLVNALSAVQLASSDINHTPVANAGADQTVVDSDGNGTESIVLNGSASSDSDGSIVLYQWYEGAALLATSVSPTLLFTLGTHTVTLIVTDNEGSKASDSVLINVTSESSGGTSCPPGWAKKGLCTP</sequence>
<evidence type="ECO:0000256" key="7">
    <source>
        <dbReference type="RuleBase" id="RU003355"/>
    </source>
</evidence>
<evidence type="ECO:0000256" key="8">
    <source>
        <dbReference type="SAM" id="SignalP"/>
    </source>
</evidence>
<dbReference type="InterPro" id="IPR013783">
    <property type="entry name" value="Ig-like_fold"/>
</dbReference>
<dbReference type="InterPro" id="IPR010259">
    <property type="entry name" value="S8pro/Inhibitor_I9"/>
</dbReference>
<dbReference type="CDD" id="cd07477">
    <property type="entry name" value="Peptidases_S8_Subtilisin_subset"/>
    <property type="match status" value="1"/>
</dbReference>
<name>A0A0G1ICU9_9BACT</name>
<gene>
    <name evidence="10" type="ORF">UW49_C0007G0071</name>
</gene>
<keyword evidence="5 6" id="KW-0720">Serine protease</keyword>
<comment type="similarity">
    <text evidence="1 6 7">Belongs to the peptidase S8 family.</text>
</comment>
<organism evidence="10 11">
    <name type="scientific">Candidatus Giovannonibacteria bacterium GW2011_GWB1_44_23</name>
    <dbReference type="NCBI Taxonomy" id="1618652"/>
    <lineage>
        <taxon>Bacteria</taxon>
        <taxon>Candidatus Giovannoniibacteriota</taxon>
    </lineage>
</organism>
<feature type="chain" id="PRO_5002537780" evidence="8">
    <location>
        <begin position="25"/>
        <end position="550"/>
    </location>
</feature>
<evidence type="ECO:0000256" key="6">
    <source>
        <dbReference type="PROSITE-ProRule" id="PRU01240"/>
    </source>
</evidence>
<comment type="caution">
    <text evidence="10">The sequence shown here is derived from an EMBL/GenBank/DDBJ whole genome shotgun (WGS) entry which is preliminary data.</text>
</comment>
<dbReference type="InterPro" id="IPR018247">
    <property type="entry name" value="EF_Hand_1_Ca_BS"/>
</dbReference>
<evidence type="ECO:0000313" key="11">
    <source>
        <dbReference type="Proteomes" id="UP000033977"/>
    </source>
</evidence>
<dbReference type="Gene3D" id="2.60.40.10">
    <property type="entry name" value="Immunoglobulins"/>
    <property type="match status" value="1"/>
</dbReference>
<evidence type="ECO:0000313" key="10">
    <source>
        <dbReference type="EMBL" id="KKT57191.1"/>
    </source>
</evidence>
<dbReference type="InterPro" id="IPR023828">
    <property type="entry name" value="Peptidase_S8_Ser-AS"/>
</dbReference>
<evidence type="ECO:0000256" key="1">
    <source>
        <dbReference type="ARBA" id="ARBA00011073"/>
    </source>
</evidence>
<dbReference type="InterPro" id="IPR035986">
    <property type="entry name" value="PKD_dom_sf"/>
</dbReference>
<accession>A0A0G1ICU9</accession>
<dbReference type="InterPro" id="IPR000601">
    <property type="entry name" value="PKD_dom"/>
</dbReference>
<feature type="signal peptide" evidence="8">
    <location>
        <begin position="1"/>
        <end position="24"/>
    </location>
</feature>
<keyword evidence="8" id="KW-0732">Signal</keyword>
<protein>
    <submittedName>
        <fullName evidence="10">Subtilisin</fullName>
    </submittedName>
</protein>
<dbReference type="PROSITE" id="PS51892">
    <property type="entry name" value="SUBTILASE"/>
    <property type="match status" value="1"/>
</dbReference>
<dbReference type="InterPro" id="IPR036852">
    <property type="entry name" value="Peptidase_S8/S53_dom_sf"/>
</dbReference>
<dbReference type="PROSITE" id="PS00138">
    <property type="entry name" value="SUBTILASE_SER"/>
    <property type="match status" value="1"/>
</dbReference>
<feature type="active site" description="Charge relay system" evidence="6">
    <location>
        <position position="137"/>
    </location>
</feature>
<dbReference type="Pfam" id="PF05922">
    <property type="entry name" value="Inhibitor_I9"/>
    <property type="match status" value="1"/>
</dbReference>
<dbReference type="Gene3D" id="3.40.50.200">
    <property type="entry name" value="Peptidase S8/S53 domain"/>
    <property type="match status" value="1"/>
</dbReference>
<keyword evidence="3" id="KW-0479">Metal-binding</keyword>
<dbReference type="SMART" id="SM00089">
    <property type="entry name" value="PKD"/>
    <property type="match status" value="1"/>
</dbReference>
<evidence type="ECO:0000256" key="4">
    <source>
        <dbReference type="ARBA" id="ARBA00022801"/>
    </source>
</evidence>
<dbReference type="SUPFAM" id="SSF54897">
    <property type="entry name" value="Protease propeptides/inhibitors"/>
    <property type="match status" value="1"/>
</dbReference>
<evidence type="ECO:0000256" key="3">
    <source>
        <dbReference type="ARBA" id="ARBA00022723"/>
    </source>
</evidence>
<dbReference type="EMBL" id="LCIN01000007">
    <property type="protein sequence ID" value="KKT57191.1"/>
    <property type="molecule type" value="Genomic_DNA"/>
</dbReference>
<dbReference type="Pfam" id="PF00082">
    <property type="entry name" value="Peptidase_S8"/>
    <property type="match status" value="1"/>
</dbReference>
<dbReference type="PROSITE" id="PS00018">
    <property type="entry name" value="EF_HAND_1"/>
    <property type="match status" value="1"/>
</dbReference>
<dbReference type="PROSITE" id="PS00136">
    <property type="entry name" value="SUBTILASE_ASP"/>
    <property type="match status" value="1"/>
</dbReference>
<dbReference type="AlphaFoldDB" id="A0A0G1ICU9"/>
<proteinExistence type="inferred from homology"/>
<dbReference type="GO" id="GO:0046872">
    <property type="term" value="F:metal ion binding"/>
    <property type="evidence" value="ECO:0007669"/>
    <property type="project" value="UniProtKB-KW"/>
</dbReference>
<dbReference type="SUPFAM" id="SSF49299">
    <property type="entry name" value="PKD domain"/>
    <property type="match status" value="1"/>
</dbReference>
<evidence type="ECO:0000259" key="9">
    <source>
        <dbReference type="SMART" id="SM00089"/>
    </source>
</evidence>
<dbReference type="InterPro" id="IPR037045">
    <property type="entry name" value="S8pro/Inhibitor_I9_sf"/>
</dbReference>
<evidence type="ECO:0000256" key="2">
    <source>
        <dbReference type="ARBA" id="ARBA00022670"/>
    </source>
</evidence>
<evidence type="ECO:0000256" key="5">
    <source>
        <dbReference type="ARBA" id="ARBA00022825"/>
    </source>
</evidence>
<dbReference type="InterPro" id="IPR015500">
    <property type="entry name" value="Peptidase_S8_subtilisin-rel"/>
</dbReference>
<feature type="active site" description="Charge relay system" evidence="6">
    <location>
        <position position="370"/>
    </location>
</feature>
<dbReference type="GO" id="GO:0004252">
    <property type="term" value="F:serine-type endopeptidase activity"/>
    <property type="evidence" value="ECO:0007669"/>
    <property type="project" value="UniProtKB-UniRule"/>
</dbReference>
<dbReference type="InterPro" id="IPR000209">
    <property type="entry name" value="Peptidase_S8/S53_dom"/>
</dbReference>
<dbReference type="PROSITE" id="PS00137">
    <property type="entry name" value="SUBTILASE_HIS"/>
    <property type="match status" value="1"/>
</dbReference>
<dbReference type="PANTHER" id="PTHR43806:SF11">
    <property type="entry name" value="CEREVISIN-RELATED"/>
    <property type="match status" value="1"/>
</dbReference>
<dbReference type="PATRIC" id="fig|1618652.3.peg.547"/>
<dbReference type="InterPro" id="IPR050131">
    <property type="entry name" value="Peptidase_S8_subtilisin-like"/>
</dbReference>
<dbReference type="InterPro" id="IPR023827">
    <property type="entry name" value="Peptidase_S8_Asp-AS"/>
</dbReference>
<keyword evidence="4 6" id="KW-0378">Hydrolase</keyword>
<dbReference type="InterPro" id="IPR034202">
    <property type="entry name" value="Subtilisin_Carlsberg-like"/>
</dbReference>
<dbReference type="PRINTS" id="PR00723">
    <property type="entry name" value="SUBTILISIN"/>
</dbReference>
<reference evidence="10 11" key="1">
    <citation type="journal article" date="2015" name="Nature">
        <title>rRNA introns, odd ribosomes, and small enigmatic genomes across a large radiation of phyla.</title>
        <authorList>
            <person name="Brown C.T."/>
            <person name="Hug L.A."/>
            <person name="Thomas B.C."/>
            <person name="Sharon I."/>
            <person name="Castelle C.J."/>
            <person name="Singh A."/>
            <person name="Wilkins M.J."/>
            <person name="Williams K.H."/>
            <person name="Banfield J.F."/>
        </authorList>
    </citation>
    <scope>NUCLEOTIDE SEQUENCE [LARGE SCALE GENOMIC DNA]</scope>
</reference>